<accession>A0A159Z0G4</accession>
<evidence type="ECO:0000313" key="1">
    <source>
        <dbReference type="EMBL" id="AMY68351.1"/>
    </source>
</evidence>
<evidence type="ECO:0008006" key="3">
    <source>
        <dbReference type="Google" id="ProtNLM"/>
    </source>
</evidence>
<dbReference type="InterPro" id="IPR036374">
    <property type="entry name" value="OxRdtase_Mopterin-bd_sf"/>
</dbReference>
<sequence>MVTSQGRPQTSGPAGLARRQVLAAGAAMLLHPGAARAAHHDLLTIASKAGEVVLSRADLEALPQHSFVTTTIWTAEALTFSGPSLQAVLAAAGIVTGKVELIAINDYRVVINVTELGAEAPILATRLNGQPFSRRQKGPLWLVYPYDSDPAFQNEIVYARSIWQIVRIQSMPE</sequence>
<reference evidence="1 2" key="1">
    <citation type="submission" date="2015-09" db="EMBL/GenBank/DDBJ databases">
        <title>Complete genome sequence of Defluviimonas alba cai42t isolated from an oilfield in Xinjiang.</title>
        <authorList>
            <person name="Geng S."/>
            <person name="Pan X."/>
            <person name="Wu X."/>
        </authorList>
    </citation>
    <scope>NUCLEOTIDE SEQUENCE [LARGE SCALE GENOMIC DNA]</scope>
    <source>
        <strain evidence="2">cai42</strain>
    </source>
</reference>
<dbReference type="OrthoDB" id="9798763at2"/>
<dbReference type="SUPFAM" id="SSF56524">
    <property type="entry name" value="Oxidoreductase molybdopterin-binding domain"/>
    <property type="match status" value="1"/>
</dbReference>
<dbReference type="Proteomes" id="UP000076128">
    <property type="component" value="Chromosome"/>
</dbReference>
<keyword evidence="2" id="KW-1185">Reference proteome</keyword>
<gene>
    <name evidence="1" type="ORF">AKL17_1094</name>
</gene>
<proteinExistence type="predicted"/>
<protein>
    <recommendedName>
        <fullName evidence="3">Oxidoreductase molybdopterin-binding domain-containing protein</fullName>
    </recommendedName>
</protein>
<evidence type="ECO:0000313" key="2">
    <source>
        <dbReference type="Proteomes" id="UP000076128"/>
    </source>
</evidence>
<name>A0A159Z0G4_9RHOB</name>
<dbReference type="STRING" id="1335048.AKL17_1094"/>
<dbReference type="Gene3D" id="3.90.420.10">
    <property type="entry name" value="Oxidoreductase, molybdopterin-binding domain"/>
    <property type="match status" value="1"/>
</dbReference>
<dbReference type="EMBL" id="CP012661">
    <property type="protein sequence ID" value="AMY68351.1"/>
    <property type="molecule type" value="Genomic_DNA"/>
</dbReference>
<dbReference type="AlphaFoldDB" id="A0A159Z0G4"/>
<organism evidence="1 2">
    <name type="scientific">Frigidibacter mobilis</name>
    <dbReference type="NCBI Taxonomy" id="1335048"/>
    <lineage>
        <taxon>Bacteria</taxon>
        <taxon>Pseudomonadati</taxon>
        <taxon>Pseudomonadota</taxon>
        <taxon>Alphaproteobacteria</taxon>
        <taxon>Rhodobacterales</taxon>
        <taxon>Paracoccaceae</taxon>
        <taxon>Frigidibacter</taxon>
    </lineage>
</organism>
<dbReference type="KEGG" id="daa:AKL17_1094"/>
<dbReference type="PATRIC" id="fig|1335048.3.peg.1131"/>